<reference evidence="1 2" key="1">
    <citation type="journal article" date="2015" name="Genome Announc.">
        <title>A Distinct Group II Alphabaculovirus Isolated from a Peridroma Species.</title>
        <authorList>
            <person name="Rohrmann G.F."/>
            <person name="Erlandson M.A."/>
            <person name="Theilmann D.A."/>
        </authorList>
    </citation>
    <scope>NUCLEOTIDE SEQUENCE [LARGE SCALE GENOMIC DNA]</scope>
    <source>
        <strain evidence="1">GR_167</strain>
    </source>
</reference>
<sequence>MNVNLYCPQGSDNVISFSLLGSVNSISIYLFDIGAPINSGHGGAVATRLVSGYERGLRNICMNLECVTSYDKNAYLVSCVRTPYVLRKLMVNKNFARTVSPMVVQARGEVQVWHVLGVCKGKEIASIARVRGVSVCENGVESYVAKEIIALRGNIPAAFVAALSRNSPHVRDVEAAQCVYPWLRINDEDVTVHTK</sequence>
<keyword evidence="2" id="KW-1185">Reference proteome</keyword>
<dbReference type="Proteomes" id="UP000203240">
    <property type="component" value="Segment"/>
</dbReference>
<dbReference type="OrthoDB" id="10040at10239"/>
<accession>A0A068LKN5</accession>
<protein>
    <submittedName>
        <fullName evidence="1">Ac146-like protein</fullName>
    </submittedName>
</protein>
<organism evidence="1 2">
    <name type="scientific">Peridroma alphabaculovirus</name>
    <dbReference type="NCBI Taxonomy" id="1346829"/>
    <lineage>
        <taxon>Viruses</taxon>
        <taxon>Viruses incertae sedis</taxon>
        <taxon>Naldaviricetes</taxon>
        <taxon>Lefavirales</taxon>
        <taxon>Baculoviridae</taxon>
        <taxon>Alphabaculovirus</taxon>
    </lineage>
</organism>
<dbReference type="GeneID" id="20004040"/>
<dbReference type="Pfam" id="PF05959">
    <property type="entry name" value="DUF884"/>
    <property type="match status" value="1"/>
</dbReference>
<name>A0A068LKN5_9ABAC</name>
<gene>
    <name evidence="1" type="ORF">pesp131</name>
</gene>
<dbReference type="RefSeq" id="YP_009049957.1">
    <property type="nucleotide sequence ID" value="NC_024625.1"/>
</dbReference>
<evidence type="ECO:0000313" key="2">
    <source>
        <dbReference type="Proteomes" id="UP000203240"/>
    </source>
</evidence>
<dbReference type="EMBL" id="KM009991">
    <property type="protein sequence ID" value="AIE47857.1"/>
    <property type="molecule type" value="Genomic_DNA"/>
</dbReference>
<proteinExistence type="predicted"/>
<dbReference type="InterPro" id="IPR009235">
    <property type="entry name" value="AcMNPV_Orf146"/>
</dbReference>
<evidence type="ECO:0000313" key="1">
    <source>
        <dbReference type="EMBL" id="AIE47857.1"/>
    </source>
</evidence>